<dbReference type="Proteomes" id="UP000539313">
    <property type="component" value="Unassembled WGS sequence"/>
</dbReference>
<evidence type="ECO:0000313" key="1">
    <source>
        <dbReference type="EMBL" id="MBA9003052.1"/>
    </source>
</evidence>
<reference evidence="1 2" key="1">
    <citation type="submission" date="2020-08" db="EMBL/GenBank/DDBJ databases">
        <title>Sequencing the genomes of 1000 actinobacteria strains.</title>
        <authorList>
            <person name="Klenk H.-P."/>
        </authorList>
    </citation>
    <scope>NUCLEOTIDE SEQUENCE [LARGE SCALE GENOMIC DNA]</scope>
    <source>
        <strain evidence="1 2">DSM 45823</strain>
    </source>
</reference>
<proteinExistence type="predicted"/>
<dbReference type="InterPro" id="IPR027417">
    <property type="entry name" value="P-loop_NTPase"/>
</dbReference>
<accession>A0A7W3MWE9</accession>
<dbReference type="Gene3D" id="3.40.50.300">
    <property type="entry name" value="P-loop containing nucleotide triphosphate hydrolases"/>
    <property type="match status" value="1"/>
</dbReference>
<evidence type="ECO:0000313" key="2">
    <source>
        <dbReference type="Proteomes" id="UP000539313"/>
    </source>
</evidence>
<dbReference type="AlphaFoldDB" id="A0A7W3MWE9"/>
<gene>
    <name evidence="1" type="ORF">HNR21_001934</name>
</gene>
<organism evidence="1 2">
    <name type="scientific">Thermomonospora cellulosilytica</name>
    <dbReference type="NCBI Taxonomy" id="1411118"/>
    <lineage>
        <taxon>Bacteria</taxon>
        <taxon>Bacillati</taxon>
        <taxon>Actinomycetota</taxon>
        <taxon>Actinomycetes</taxon>
        <taxon>Streptosporangiales</taxon>
        <taxon>Thermomonosporaceae</taxon>
        <taxon>Thermomonospora</taxon>
    </lineage>
</organism>
<protein>
    <recommendedName>
        <fullName evidence="3">MinD-like ATPase involved in chromosome partitioning or flagellar assembly</fullName>
    </recommendedName>
</protein>
<evidence type="ECO:0008006" key="3">
    <source>
        <dbReference type="Google" id="ProtNLM"/>
    </source>
</evidence>
<name>A0A7W3MWE9_9ACTN</name>
<dbReference type="SUPFAM" id="SSF52540">
    <property type="entry name" value="P-loop containing nucleoside triphosphate hydrolases"/>
    <property type="match status" value="1"/>
</dbReference>
<comment type="caution">
    <text evidence="1">The sequence shown here is derived from an EMBL/GenBank/DDBJ whole genome shotgun (WGS) entry which is preliminary data.</text>
</comment>
<dbReference type="RefSeq" id="WP_182704929.1">
    <property type="nucleotide sequence ID" value="NZ_JACJII010000001.1"/>
</dbReference>
<dbReference type="EMBL" id="JACJII010000001">
    <property type="protein sequence ID" value="MBA9003052.1"/>
    <property type="molecule type" value="Genomic_DNA"/>
</dbReference>
<sequence>MALYCLISPGGAPGVTTTALGLALTWPGRVLLAECDPAGRRVLPGFMAERLRQSPGPGLLGLAMAVQPDPRATAEALGEYTLPLTEDGQAELLHGIRDPRHVQQVAPLWRSLAETFAAVPGDVVADLGRVGSPDTPVPLLEAADAVVVVMRRTLAQVDAAVPRLEVLRGLVGGGVPIGLCLIEDGSYGSADVARVLELPVFGELPLAVADARVLSDGARPRMTFRSSLLMRAVDGLGRRVRKAVEDRRLLEGDQVLLGSGR</sequence>
<keyword evidence="2" id="KW-1185">Reference proteome</keyword>